<dbReference type="PROSITE" id="PS50931">
    <property type="entry name" value="HTH_LYSR"/>
    <property type="match status" value="1"/>
</dbReference>
<dbReference type="AlphaFoldDB" id="A0A0A3YS20"/>
<dbReference type="PANTHER" id="PTHR30579">
    <property type="entry name" value="TRANSCRIPTIONAL REGULATOR"/>
    <property type="match status" value="1"/>
</dbReference>
<evidence type="ECO:0000313" key="7">
    <source>
        <dbReference type="EMBL" id="KGT76463.1"/>
    </source>
</evidence>
<protein>
    <submittedName>
        <fullName evidence="7">LysR family transcriptional regulator</fullName>
    </submittedName>
</protein>
<evidence type="ECO:0000256" key="5">
    <source>
        <dbReference type="ARBA" id="ARBA00023163"/>
    </source>
</evidence>
<dbReference type="InterPro" id="IPR000847">
    <property type="entry name" value="LysR_HTH_N"/>
</dbReference>
<dbReference type="Pfam" id="PF00126">
    <property type="entry name" value="HTH_1"/>
    <property type="match status" value="1"/>
</dbReference>
<reference evidence="7 8" key="1">
    <citation type="submission" date="2014-09" db="EMBL/GenBank/DDBJ databases">
        <title>Draft genome of Bradyrhizobium japonicum Is-34.</title>
        <authorList>
            <person name="Tsurumaru H."/>
            <person name="Yamakawa T."/>
            <person name="Hashimoto S."/>
            <person name="Okizaki K."/>
            <person name="Kanesaki Y."/>
            <person name="Yoshikawa H."/>
            <person name="Yajima S."/>
        </authorList>
    </citation>
    <scope>NUCLEOTIDE SEQUENCE [LARGE SCALE GENOMIC DNA]</scope>
    <source>
        <strain evidence="7 8">Is-34</strain>
    </source>
</reference>
<dbReference type="PRINTS" id="PR00039">
    <property type="entry name" value="HTHLYSR"/>
</dbReference>
<comment type="function">
    <text evidence="1">NodD regulates the expression of the nodABCFE genes which encode other nodulation proteins. NodD is also a negative regulator of its own expression. Binds flavonoids as inducers.</text>
</comment>
<dbReference type="FunFam" id="1.10.10.10:FF:000001">
    <property type="entry name" value="LysR family transcriptional regulator"/>
    <property type="match status" value="1"/>
</dbReference>
<dbReference type="SUPFAM" id="SSF53850">
    <property type="entry name" value="Periplasmic binding protein-like II"/>
    <property type="match status" value="1"/>
</dbReference>
<dbReference type="InterPro" id="IPR036388">
    <property type="entry name" value="WH-like_DNA-bd_sf"/>
</dbReference>
<evidence type="ECO:0000256" key="2">
    <source>
        <dbReference type="ARBA" id="ARBA00009437"/>
    </source>
</evidence>
<dbReference type="Pfam" id="PF03466">
    <property type="entry name" value="LysR_substrate"/>
    <property type="match status" value="1"/>
</dbReference>
<dbReference type="STRING" id="375.BKD09_RS30730"/>
<evidence type="ECO:0000259" key="6">
    <source>
        <dbReference type="PROSITE" id="PS50931"/>
    </source>
</evidence>
<dbReference type="InterPro" id="IPR005119">
    <property type="entry name" value="LysR_subst-bd"/>
</dbReference>
<feature type="domain" description="HTH lysR-type" evidence="6">
    <location>
        <begin position="6"/>
        <end position="63"/>
    </location>
</feature>
<dbReference type="Gene3D" id="3.40.190.10">
    <property type="entry name" value="Periplasmic binding protein-like II"/>
    <property type="match status" value="2"/>
</dbReference>
<dbReference type="InterPro" id="IPR036390">
    <property type="entry name" value="WH_DNA-bd_sf"/>
</dbReference>
<dbReference type="EMBL" id="JRPN01000020">
    <property type="protein sequence ID" value="KGT76463.1"/>
    <property type="molecule type" value="Genomic_DNA"/>
</dbReference>
<keyword evidence="5" id="KW-0804">Transcription</keyword>
<sequence length="290" mass="31518">MTTPVLDPDLLKAFLAVAEHRSFTRAAQLLNRTQSAVSVQIRRLEERIGTKLFQRTRAGVALTAAGDELLVYARRLLDLNAEAIDVLRAGKRAAVVRLGVMDDYGTIVIPPLLAHFAKGHPEIRVEIETGLTATMPARLGEAHDLVIAMHPEGRGDGELLRREQTVWAAARTYRAEAQETLPVALYPPGCLFRQWAAEALDAAGRPWRLAFVSRTLAAVEAVAAQGLAITVVKAGTLPPRLQILSEREGLPPLPGADIRLHRARNLSRPAALLADHLQLGISEPASHILT</sequence>
<keyword evidence="3" id="KW-0805">Transcription regulation</keyword>
<comment type="caution">
    <text evidence="7">The sequence shown here is derived from an EMBL/GenBank/DDBJ whole genome shotgun (WGS) entry which is preliminary data.</text>
</comment>
<dbReference type="PANTHER" id="PTHR30579:SF7">
    <property type="entry name" value="HTH-TYPE TRANSCRIPTIONAL REGULATOR LRHA-RELATED"/>
    <property type="match status" value="1"/>
</dbReference>
<dbReference type="InterPro" id="IPR050176">
    <property type="entry name" value="LTTR"/>
</dbReference>
<evidence type="ECO:0000313" key="8">
    <source>
        <dbReference type="Proteomes" id="UP000030377"/>
    </source>
</evidence>
<name>A0A0A3YS20_BRAJP</name>
<gene>
    <name evidence="7" type="ORF">MA20_27165</name>
</gene>
<comment type="similarity">
    <text evidence="2">Belongs to the LysR transcriptional regulatory family.</text>
</comment>
<keyword evidence="4" id="KW-0238">DNA-binding</keyword>
<dbReference type="RefSeq" id="WP_028157719.1">
    <property type="nucleotide sequence ID" value="NZ_JANUDC010000001.1"/>
</dbReference>
<dbReference type="SUPFAM" id="SSF46785">
    <property type="entry name" value="Winged helix' DNA-binding domain"/>
    <property type="match status" value="1"/>
</dbReference>
<dbReference type="GO" id="GO:0003677">
    <property type="term" value="F:DNA binding"/>
    <property type="evidence" value="ECO:0007669"/>
    <property type="project" value="UniProtKB-KW"/>
</dbReference>
<evidence type="ECO:0000256" key="1">
    <source>
        <dbReference type="ARBA" id="ARBA00003502"/>
    </source>
</evidence>
<evidence type="ECO:0000256" key="3">
    <source>
        <dbReference type="ARBA" id="ARBA00023015"/>
    </source>
</evidence>
<proteinExistence type="inferred from homology"/>
<dbReference type="GO" id="GO:0003700">
    <property type="term" value="F:DNA-binding transcription factor activity"/>
    <property type="evidence" value="ECO:0007669"/>
    <property type="project" value="InterPro"/>
</dbReference>
<accession>A0A0A3YS20</accession>
<organism evidence="7 8">
    <name type="scientific">Bradyrhizobium japonicum</name>
    <dbReference type="NCBI Taxonomy" id="375"/>
    <lineage>
        <taxon>Bacteria</taxon>
        <taxon>Pseudomonadati</taxon>
        <taxon>Pseudomonadota</taxon>
        <taxon>Alphaproteobacteria</taxon>
        <taxon>Hyphomicrobiales</taxon>
        <taxon>Nitrobacteraceae</taxon>
        <taxon>Bradyrhizobium</taxon>
    </lineage>
</organism>
<dbReference type="Proteomes" id="UP000030377">
    <property type="component" value="Unassembled WGS sequence"/>
</dbReference>
<evidence type="ECO:0000256" key="4">
    <source>
        <dbReference type="ARBA" id="ARBA00023125"/>
    </source>
</evidence>
<dbReference type="Gene3D" id="1.10.10.10">
    <property type="entry name" value="Winged helix-like DNA-binding domain superfamily/Winged helix DNA-binding domain"/>
    <property type="match status" value="1"/>
</dbReference>